<evidence type="ECO:0000313" key="4">
    <source>
        <dbReference type="Proteomes" id="UP000254031"/>
    </source>
</evidence>
<dbReference type="GeneID" id="67368280"/>
<gene>
    <name evidence="2" type="ORF">NCTC10638_03983</name>
    <name evidence="3" type="ORF">NCTC9380_02199</name>
</gene>
<evidence type="ECO:0000313" key="5">
    <source>
        <dbReference type="Proteomes" id="UP000254802"/>
    </source>
</evidence>
<evidence type="ECO:0000313" key="2">
    <source>
        <dbReference type="EMBL" id="STY64793.1"/>
    </source>
</evidence>
<protein>
    <submittedName>
        <fullName evidence="2">Protein of uncharacterized function (DUF1294)</fullName>
    </submittedName>
</protein>
<reference evidence="4 5" key="1">
    <citation type="submission" date="2018-06" db="EMBL/GenBank/DDBJ databases">
        <authorList>
            <consortium name="Pathogen Informatics"/>
            <person name="Doyle S."/>
        </authorList>
    </citation>
    <scope>NUCLEOTIDE SEQUENCE [LARGE SCALE GENOMIC DNA]</scope>
    <source>
        <strain evidence="2 5">NCTC10638</strain>
        <strain evidence="3 4">NCTC9380</strain>
    </source>
</reference>
<evidence type="ECO:0000313" key="3">
    <source>
        <dbReference type="EMBL" id="STY66868.1"/>
    </source>
</evidence>
<dbReference type="RefSeq" id="WP_006249926.1">
    <property type="nucleotide sequence ID" value="NZ_CP011098.1"/>
</dbReference>
<dbReference type="AlphaFoldDB" id="A0A378N8L1"/>
<dbReference type="Pfam" id="PF06961">
    <property type="entry name" value="DUF1294"/>
    <property type="match status" value="1"/>
</dbReference>
<dbReference type="InterPro" id="IPR010718">
    <property type="entry name" value="DUF1294"/>
</dbReference>
<evidence type="ECO:0000256" key="1">
    <source>
        <dbReference type="SAM" id="Phobius"/>
    </source>
</evidence>
<sequence length="92" mass="10925">MQLFWPIYFVLMNLAALYLMYSDKQKAIKKEWRVPEITLLSFCLLGGAIGVYLGMKYFRHKTQHWYFHVAVVLSTFAWLIGLPYFYLALSSY</sequence>
<proteinExistence type="predicted"/>
<dbReference type="EMBL" id="UGPN01000002">
    <property type="protein sequence ID" value="STY64793.1"/>
    <property type="molecule type" value="Genomic_DNA"/>
</dbReference>
<dbReference type="Proteomes" id="UP000254031">
    <property type="component" value="Unassembled WGS sequence"/>
</dbReference>
<feature type="transmembrane region" description="Helical" evidence="1">
    <location>
        <begin position="65"/>
        <end position="89"/>
    </location>
</feature>
<keyword evidence="1" id="KW-0812">Transmembrane</keyword>
<keyword evidence="1" id="KW-0472">Membrane</keyword>
<feature type="transmembrane region" description="Helical" evidence="1">
    <location>
        <begin position="6"/>
        <end position="22"/>
    </location>
</feature>
<dbReference type="Proteomes" id="UP000254802">
    <property type="component" value="Unassembled WGS sequence"/>
</dbReference>
<organism evidence="2 5">
    <name type="scientific">Mannheimia haemolytica</name>
    <name type="common">Pasteurella haemolytica</name>
    <dbReference type="NCBI Taxonomy" id="75985"/>
    <lineage>
        <taxon>Bacteria</taxon>
        <taxon>Pseudomonadati</taxon>
        <taxon>Pseudomonadota</taxon>
        <taxon>Gammaproteobacteria</taxon>
        <taxon>Pasteurellales</taxon>
        <taxon>Pasteurellaceae</taxon>
        <taxon>Mannheimia</taxon>
    </lineage>
</organism>
<dbReference type="KEGG" id="mhay:VK67_03305"/>
<accession>A0A378N8L1</accession>
<keyword evidence="1" id="KW-1133">Transmembrane helix</keyword>
<dbReference type="EMBL" id="UGPL01000006">
    <property type="protein sequence ID" value="STY66868.1"/>
    <property type="molecule type" value="Genomic_DNA"/>
</dbReference>
<feature type="transmembrane region" description="Helical" evidence="1">
    <location>
        <begin position="34"/>
        <end position="53"/>
    </location>
</feature>
<dbReference type="KEGG" id="mhaq:WC39_03305"/>
<dbReference type="STRING" id="75985.WC39_03305"/>
<name>A0A378N8L1_MANHA</name>